<sequence length="47" mass="5158">MDTAPLHTLKPLSRFSDRAVDYAKYRPSYPEAAIALLSGGLGLQNHD</sequence>
<dbReference type="RefSeq" id="WP_199298899.1">
    <property type="nucleotide sequence ID" value="NZ_JAMPKM010000007.1"/>
</dbReference>
<dbReference type="Proteomes" id="UP001464891">
    <property type="component" value="Unassembled WGS sequence"/>
</dbReference>
<dbReference type="EMBL" id="JAMPKM010000007">
    <property type="protein sequence ID" value="MEP0818175.1"/>
    <property type="molecule type" value="Genomic_DNA"/>
</dbReference>
<gene>
    <name evidence="1" type="ORF">NC998_13825</name>
</gene>
<accession>A0ABV0J8S6</accession>
<organism evidence="1 2">
    <name type="scientific">Trichocoleus desertorum GB2-A4</name>
    <dbReference type="NCBI Taxonomy" id="2933944"/>
    <lineage>
        <taxon>Bacteria</taxon>
        <taxon>Bacillati</taxon>
        <taxon>Cyanobacteriota</taxon>
        <taxon>Cyanophyceae</taxon>
        <taxon>Leptolyngbyales</taxon>
        <taxon>Trichocoleusaceae</taxon>
        <taxon>Trichocoleus</taxon>
    </lineage>
</organism>
<name>A0ABV0J8S6_9CYAN</name>
<proteinExistence type="predicted"/>
<reference evidence="1 2" key="1">
    <citation type="submission" date="2022-04" db="EMBL/GenBank/DDBJ databases">
        <title>Positive selection, recombination, and allopatry shape intraspecific diversity of widespread and dominant cyanobacteria.</title>
        <authorList>
            <person name="Wei J."/>
            <person name="Shu W."/>
            <person name="Hu C."/>
        </authorList>
    </citation>
    <scope>NUCLEOTIDE SEQUENCE [LARGE SCALE GENOMIC DNA]</scope>
    <source>
        <strain evidence="1 2">GB2-A4</strain>
    </source>
</reference>
<comment type="caution">
    <text evidence="1">The sequence shown here is derived from an EMBL/GenBank/DDBJ whole genome shotgun (WGS) entry which is preliminary data.</text>
</comment>
<protein>
    <submittedName>
        <fullName evidence="1">Uncharacterized protein</fullName>
    </submittedName>
</protein>
<evidence type="ECO:0000313" key="2">
    <source>
        <dbReference type="Proteomes" id="UP001464891"/>
    </source>
</evidence>
<evidence type="ECO:0000313" key="1">
    <source>
        <dbReference type="EMBL" id="MEP0818175.1"/>
    </source>
</evidence>
<keyword evidence="2" id="KW-1185">Reference proteome</keyword>